<feature type="binding site" evidence="8">
    <location>
        <position position="40"/>
    </location>
    <ligand>
        <name>a 1,2-diacyl-sn-glycero-3-phospho-(1D-myo-inositol-3,4,5-trisphosphate)</name>
        <dbReference type="ChEBI" id="CHEBI:57836"/>
    </ligand>
</feature>
<evidence type="ECO:0000256" key="1">
    <source>
        <dbReference type="ARBA" id="ARBA00004277"/>
    </source>
</evidence>
<dbReference type="FunFam" id="1.25.10.10:FF:000020">
    <property type="entry name" value="AP-2 complex subunit alpha"/>
    <property type="match status" value="1"/>
</dbReference>
<comment type="function">
    <text evidence="7">Adaptins are components of the adaptor complexes which link clathrin to receptors in coated vesicles. Clathrin-associated protein complexes are believed to interact with the cytoplasmic tails of membrane proteins, leading to their selection and concentration.</text>
</comment>
<dbReference type="InterPro" id="IPR002553">
    <property type="entry name" value="Clathrin/coatomer_adapt-like_N"/>
</dbReference>
<keyword evidence="11" id="KW-1185">Reference proteome</keyword>
<evidence type="ECO:0000256" key="2">
    <source>
        <dbReference type="ARBA" id="ARBA00022448"/>
    </source>
</evidence>
<dbReference type="InterPro" id="IPR050840">
    <property type="entry name" value="Adaptor_Complx_Large_Subunit"/>
</dbReference>
<dbReference type="OrthoDB" id="28053at2759"/>
<dbReference type="SUPFAM" id="SSF49348">
    <property type="entry name" value="Clathrin adaptor appendage domain"/>
    <property type="match status" value="1"/>
</dbReference>
<dbReference type="GO" id="GO:0006886">
    <property type="term" value="P:intracellular protein transport"/>
    <property type="evidence" value="ECO:0007669"/>
    <property type="project" value="UniProtKB-UniRule"/>
</dbReference>
<dbReference type="InterPro" id="IPR017104">
    <property type="entry name" value="AP2_complex_asu"/>
</dbReference>
<dbReference type="GO" id="GO:0072583">
    <property type="term" value="P:clathrin-dependent endocytosis"/>
    <property type="evidence" value="ECO:0007669"/>
    <property type="project" value="InterPro"/>
</dbReference>
<name>A0A9W8E153_9FUNG</name>
<comment type="similarity">
    <text evidence="7">Belongs to the adaptor complexes large subunit family.</text>
</comment>
<accession>A0A9W8E153</accession>
<feature type="binding site" evidence="8">
    <location>
        <begin position="4"/>
        <end position="5"/>
    </location>
    <ligand>
        <name>a 1,2-diacyl-sn-glycero-3-phospho-(1D-myo-inositol-3,4,5-trisphosphate)</name>
        <dbReference type="ChEBI" id="CHEBI:57836"/>
    </ligand>
</feature>
<dbReference type="Proteomes" id="UP001150569">
    <property type="component" value="Unassembled WGS sequence"/>
</dbReference>
<dbReference type="Pfam" id="PF02883">
    <property type="entry name" value="Alpha_adaptinC2"/>
    <property type="match status" value="1"/>
</dbReference>
<dbReference type="Gene3D" id="1.25.10.10">
    <property type="entry name" value="Leucine-rich Repeat Variant"/>
    <property type="match status" value="1"/>
</dbReference>
<dbReference type="PIRSF" id="PIRSF037091">
    <property type="entry name" value="AP2_complex_alpha"/>
    <property type="match status" value="1"/>
</dbReference>
<evidence type="ECO:0000256" key="7">
    <source>
        <dbReference type="PIRNR" id="PIRNR037091"/>
    </source>
</evidence>
<evidence type="ECO:0000313" key="11">
    <source>
        <dbReference type="Proteomes" id="UP001150569"/>
    </source>
</evidence>
<dbReference type="Gene3D" id="2.60.40.1230">
    <property type="match status" value="1"/>
</dbReference>
<dbReference type="Gene3D" id="3.30.310.10">
    <property type="entry name" value="TATA-Binding Protein"/>
    <property type="match status" value="1"/>
</dbReference>
<evidence type="ECO:0000313" key="10">
    <source>
        <dbReference type="EMBL" id="KAJ1927405.1"/>
    </source>
</evidence>
<dbReference type="SUPFAM" id="SSF48371">
    <property type="entry name" value="ARM repeat"/>
    <property type="match status" value="1"/>
</dbReference>
<keyword evidence="2 7" id="KW-0813">Transport</keyword>
<organism evidence="10 11">
    <name type="scientific">Tieghemiomyces parasiticus</name>
    <dbReference type="NCBI Taxonomy" id="78921"/>
    <lineage>
        <taxon>Eukaryota</taxon>
        <taxon>Fungi</taxon>
        <taxon>Fungi incertae sedis</taxon>
        <taxon>Zoopagomycota</taxon>
        <taxon>Kickxellomycotina</taxon>
        <taxon>Dimargaritomycetes</taxon>
        <taxon>Dimargaritales</taxon>
        <taxon>Dimargaritaceae</taxon>
        <taxon>Tieghemiomyces</taxon>
    </lineage>
</organism>
<keyword evidence="6 7" id="KW-0168">Coated pit</keyword>
<dbReference type="SMART" id="SM00809">
    <property type="entry name" value="Alpha_adaptinC2"/>
    <property type="match status" value="1"/>
</dbReference>
<keyword evidence="3 7" id="KW-0254">Endocytosis</keyword>
<dbReference type="InterPro" id="IPR009028">
    <property type="entry name" value="Coatomer/calthrin_app_sub_C"/>
</dbReference>
<evidence type="ECO:0000256" key="4">
    <source>
        <dbReference type="ARBA" id="ARBA00022927"/>
    </source>
</evidence>
<evidence type="ECO:0000256" key="8">
    <source>
        <dbReference type="PIRSR" id="PIRSR037091-1"/>
    </source>
</evidence>
<dbReference type="GO" id="GO:0030122">
    <property type="term" value="C:AP-2 adaptor complex"/>
    <property type="evidence" value="ECO:0007669"/>
    <property type="project" value="InterPro"/>
</dbReference>
<dbReference type="GO" id="GO:0035615">
    <property type="term" value="F:clathrin adaptor activity"/>
    <property type="evidence" value="ECO:0007669"/>
    <property type="project" value="InterPro"/>
</dbReference>
<feature type="binding site" evidence="8">
    <location>
        <begin position="44"/>
        <end position="48"/>
    </location>
    <ligand>
        <name>a 1,2-diacyl-sn-glycero-3-phospho-(1D-myo-inositol-3,4,5-trisphosphate)</name>
        <dbReference type="ChEBI" id="CHEBI:57836"/>
    </ligand>
</feature>
<feature type="domain" description="Clathrin adaptor alpha/beta/gamma-adaptin appendage Ig-like subdomain" evidence="9">
    <location>
        <begin position="698"/>
        <end position="814"/>
    </location>
</feature>
<sequence>MSMRGLTVFIADLRKCRIHELEEKRINKEMANIRAQFKRYQKKKYVCKLLYMYILGWDIDFGHAEAVSLISSDKFSEKQMGYLAITLLLTENSELIRLVINSLRKDLDSQNELFNCLALHAIANTGGREMAETLAREVQKLLISPMSKGFVKKKAALCLLRLFRKHSDVLPAVEWAERILPIMDDPDVGVVTSAASLITALAQQYPQQYAMCVPKAIRKLQWLVMESNFPSDYIYYKVPAPWLQVKLLRLLQYYPIPDDEALRQRILDILHCIIQNSREIPRNVQHANALHAILFETINLVIHFGCEPDLLAQAAALLGRFIASKETNVRYLGLETMAHLAGALDNPEPIRRHQELILASLRDRDVSVRRRGLDLLYSMCDVSNSRAIVRELLRYLPMADFALREEMVLKIAILTEKFATEYQWYVDTIIKLLSTAGDQVGEEIWHRLIQIVLGNEGLQEYAARVVLSGLRAPHCPENALKVGAYVLGEFGHLIANEPGCSPMDQFKSLHARFSTAPLATKVMLLTTYLKFVNLFPEIKEPCLRVFERYRYALDVELQQRACEYYHIVNRDTDELLQTVCEEMPPYPARESSLVSRLQRQYLDTEDKRTWVVGGKEANLELKSQDAHSAQAHALAAGTAITNATLAAAAQASAPGPARTAEVNLLNLDEDLSHLNPGEGGSVTGPDGAPEPVRGAGHVKLLTAGQGVLYEDDTIQLGVKSEYHGYQGRLVIYTGNQTGDVLTSFAITVHGVPHVKATTVQAAPTLIQPFAQAPYLVNLECHGAFDVPPHIHVTFGKGGTSGSTAAPVSLHIQLPVSIAKFIEPFSMAATDFFQRWRQLSVNKRESQAVFSAREPFQPEPVRALLRSTGLALLTDADPNPNNFVGVGILVTTSEKVGCLLRLEPSKEHQMYRITVRTTNENFSEILRHHVEDMVNQIEG</sequence>
<dbReference type="InterPro" id="IPR011989">
    <property type="entry name" value="ARM-like"/>
</dbReference>
<dbReference type="InterPro" id="IPR016024">
    <property type="entry name" value="ARM-type_fold"/>
</dbReference>
<comment type="subcellular location">
    <subcellularLocation>
        <location evidence="1">Membrane</location>
        <location evidence="1">Coated pit</location>
        <topology evidence="1">Peripheral membrane protein</topology>
        <orientation evidence="1">Cytoplasmic side</orientation>
    </subcellularLocation>
</comment>
<dbReference type="Pfam" id="PF02296">
    <property type="entry name" value="Alpha_adaptin_C"/>
    <property type="match status" value="1"/>
</dbReference>
<dbReference type="PANTHER" id="PTHR22780">
    <property type="entry name" value="ADAPTIN, ALPHA/GAMMA/EPSILON"/>
    <property type="match status" value="1"/>
</dbReference>
<evidence type="ECO:0000256" key="6">
    <source>
        <dbReference type="ARBA" id="ARBA00023176"/>
    </source>
</evidence>
<dbReference type="InterPro" id="IPR012295">
    <property type="entry name" value="TBP_dom_sf"/>
</dbReference>
<evidence type="ECO:0000256" key="3">
    <source>
        <dbReference type="ARBA" id="ARBA00022583"/>
    </source>
</evidence>
<protein>
    <recommendedName>
        <fullName evidence="7">AP-2 complex subunit alpha</fullName>
    </recommendedName>
</protein>
<dbReference type="InterPro" id="IPR008152">
    <property type="entry name" value="Clathrin_a/b/g-adaptin_app_Ig"/>
</dbReference>
<dbReference type="SUPFAM" id="SSF55711">
    <property type="entry name" value="Subdomain of clathrin and coatomer appendage domain"/>
    <property type="match status" value="1"/>
</dbReference>
<dbReference type="EMBL" id="JANBPT010000119">
    <property type="protein sequence ID" value="KAJ1927405.1"/>
    <property type="molecule type" value="Genomic_DNA"/>
</dbReference>
<evidence type="ECO:0000259" key="9">
    <source>
        <dbReference type="SMART" id="SM00809"/>
    </source>
</evidence>
<reference evidence="10" key="1">
    <citation type="submission" date="2022-07" db="EMBL/GenBank/DDBJ databases">
        <title>Phylogenomic reconstructions and comparative analyses of Kickxellomycotina fungi.</title>
        <authorList>
            <person name="Reynolds N.K."/>
            <person name="Stajich J.E."/>
            <person name="Barry K."/>
            <person name="Grigoriev I.V."/>
            <person name="Crous P."/>
            <person name="Smith M.E."/>
        </authorList>
    </citation>
    <scope>NUCLEOTIDE SEQUENCE</scope>
    <source>
        <strain evidence="10">RSA 861</strain>
    </source>
</reference>
<evidence type="ECO:0000256" key="5">
    <source>
        <dbReference type="ARBA" id="ARBA00023136"/>
    </source>
</evidence>
<keyword evidence="5 7" id="KW-0472">Membrane</keyword>
<proteinExistence type="inferred from homology"/>
<dbReference type="InterPro" id="IPR013041">
    <property type="entry name" value="Clathrin_app_Ig-like_sf"/>
</dbReference>
<keyword evidence="4 7" id="KW-0653">Protein transport</keyword>
<dbReference type="Pfam" id="PF01602">
    <property type="entry name" value="Adaptin_N"/>
    <property type="match status" value="1"/>
</dbReference>
<dbReference type="InterPro" id="IPR003164">
    <property type="entry name" value="Clathrin_a-adaptin_app_sub_C"/>
</dbReference>
<comment type="caution">
    <text evidence="10">The sequence shown here is derived from an EMBL/GenBank/DDBJ whole genome shotgun (WGS) entry which is preliminary data.</text>
</comment>
<gene>
    <name evidence="10" type="ORF">IWQ60_002955</name>
</gene>
<dbReference type="AlphaFoldDB" id="A0A9W8E153"/>